<dbReference type="Proteomes" id="UP000198838">
    <property type="component" value="Unassembled WGS sequence"/>
</dbReference>
<dbReference type="AlphaFoldDB" id="A0A1I0Z0F4"/>
<feature type="transmembrane region" description="Helical" evidence="1">
    <location>
        <begin position="269"/>
        <end position="287"/>
    </location>
</feature>
<evidence type="ECO:0008006" key="4">
    <source>
        <dbReference type="Google" id="ProtNLM"/>
    </source>
</evidence>
<dbReference type="OrthoDB" id="1997323at2"/>
<protein>
    <recommendedName>
        <fullName evidence="4">O-antigen ligase like membrane protein</fullName>
    </recommendedName>
</protein>
<keyword evidence="3" id="KW-1185">Reference proteome</keyword>
<accession>A0A1I0Z0F4</accession>
<evidence type="ECO:0000313" key="3">
    <source>
        <dbReference type="Proteomes" id="UP000198838"/>
    </source>
</evidence>
<evidence type="ECO:0000256" key="1">
    <source>
        <dbReference type="SAM" id="Phobius"/>
    </source>
</evidence>
<feature type="transmembrane region" description="Helical" evidence="1">
    <location>
        <begin position="64"/>
        <end position="81"/>
    </location>
</feature>
<dbReference type="STRING" id="1120918.SAMN05216249_11251"/>
<feature type="transmembrane region" description="Helical" evidence="1">
    <location>
        <begin position="117"/>
        <end position="138"/>
    </location>
</feature>
<name>A0A1I0Z0F4_9FIRM</name>
<organism evidence="2 3">
    <name type="scientific">Acetitomaculum ruminis DSM 5522</name>
    <dbReference type="NCBI Taxonomy" id="1120918"/>
    <lineage>
        <taxon>Bacteria</taxon>
        <taxon>Bacillati</taxon>
        <taxon>Bacillota</taxon>
        <taxon>Clostridia</taxon>
        <taxon>Lachnospirales</taxon>
        <taxon>Lachnospiraceae</taxon>
        <taxon>Acetitomaculum</taxon>
    </lineage>
</organism>
<feature type="transmembrane region" description="Helical" evidence="1">
    <location>
        <begin position="405"/>
        <end position="423"/>
    </location>
</feature>
<proteinExistence type="predicted"/>
<keyword evidence="1" id="KW-0472">Membrane</keyword>
<dbReference type="EMBL" id="FOJY01000012">
    <property type="protein sequence ID" value="SFB19105.1"/>
    <property type="molecule type" value="Genomic_DNA"/>
</dbReference>
<sequence>MEAIREIIDELKFKHKTFISMNTDLCELKHMKLFFVLMSLLIIGDYVMPQYFGIHIKYDLTTTRFMNLLILAYFMVNGKVLTSFIRMICYMKVTYVLIPFVIVIIYTTVLRTSINTFFLSGLEILTLYMLIYGIRYVVGVRRTIKWSVGIAYFFAIYGMVEYIAGQSLFLKFLATVPTDVKNCYRSGHYRIMGPCGHPLGYGLLLLIFIAIACIDYEKDEIFLFKRPLLIVLLFANIVLTGSRSTLGIVFIEFFAIILFSNSINKKKSLYGIICAIFVFIVFELVFYNTSIGRYVMMQLTSVIDHVFETSYSANFGADLNTLENSENYRKFLPRIFTLEWLNPFVGRGVRSSFGVEFDGVYIHSIDNYYVGLYIKYAYPGMIAYILFFLFAIYSMLKKAFKFKSGICASAAIGSISYYFSLYWVDTLQTLKYEYLLMAIFFAYALEKDKQYVLKNNMG</sequence>
<feature type="transmembrane region" description="Helical" evidence="1">
    <location>
        <begin position="93"/>
        <end position="111"/>
    </location>
</feature>
<feature type="transmembrane region" description="Helical" evidence="1">
    <location>
        <begin position="376"/>
        <end position="393"/>
    </location>
</feature>
<evidence type="ECO:0000313" key="2">
    <source>
        <dbReference type="EMBL" id="SFB19105.1"/>
    </source>
</evidence>
<feature type="transmembrane region" description="Helical" evidence="1">
    <location>
        <begin position="199"/>
        <end position="216"/>
    </location>
</feature>
<gene>
    <name evidence="2" type="ORF">SAMN05216249_11251</name>
</gene>
<feature type="transmembrane region" description="Helical" evidence="1">
    <location>
        <begin position="33"/>
        <end position="52"/>
    </location>
</feature>
<dbReference type="RefSeq" id="WP_092872888.1">
    <property type="nucleotide sequence ID" value="NZ_FOJY01000012.1"/>
</dbReference>
<feature type="transmembrane region" description="Helical" evidence="1">
    <location>
        <begin position="150"/>
        <end position="169"/>
    </location>
</feature>
<reference evidence="2 3" key="1">
    <citation type="submission" date="2016-10" db="EMBL/GenBank/DDBJ databases">
        <authorList>
            <person name="de Groot N.N."/>
        </authorList>
    </citation>
    <scope>NUCLEOTIDE SEQUENCE [LARGE SCALE GENOMIC DNA]</scope>
    <source>
        <strain evidence="2 3">DSM 5522</strain>
    </source>
</reference>
<keyword evidence="1" id="KW-1133">Transmembrane helix</keyword>
<keyword evidence="1" id="KW-0812">Transmembrane</keyword>